<evidence type="ECO:0000256" key="1">
    <source>
        <dbReference type="SAM" id="Phobius"/>
    </source>
</evidence>
<proteinExistence type="predicted"/>
<name>A0ABQ8SAG6_PERAM</name>
<gene>
    <name evidence="2" type="ORF">ANN_19411</name>
</gene>
<dbReference type="Proteomes" id="UP001148838">
    <property type="component" value="Unassembled WGS sequence"/>
</dbReference>
<keyword evidence="3" id="KW-1185">Reference proteome</keyword>
<feature type="transmembrane region" description="Helical" evidence="1">
    <location>
        <begin position="113"/>
        <end position="138"/>
    </location>
</feature>
<keyword evidence="1" id="KW-0472">Membrane</keyword>
<sequence length="142" mass="16312">MPSTWPGVEPATLGIEGQRYTNSPTSEYDYDIFQYNGLKRMEAAAYVPVRKHSYGRLRINSCTDYFRCGFSVPTQRQDVMSLSIWREHSNEFNEFSAFDVQYRDRKSAVCPCISLIIIIIIIIIILVVIVIVIVIVIVNIKD</sequence>
<keyword evidence="1" id="KW-1133">Transmembrane helix</keyword>
<reference evidence="2 3" key="1">
    <citation type="journal article" date="2022" name="Allergy">
        <title>Genome assembly and annotation of Periplaneta americana reveal a comprehensive cockroach allergen profile.</title>
        <authorList>
            <person name="Wang L."/>
            <person name="Xiong Q."/>
            <person name="Saelim N."/>
            <person name="Wang L."/>
            <person name="Nong W."/>
            <person name="Wan A.T."/>
            <person name="Shi M."/>
            <person name="Liu X."/>
            <person name="Cao Q."/>
            <person name="Hui J.H.L."/>
            <person name="Sookrung N."/>
            <person name="Leung T.F."/>
            <person name="Tungtrongchitr A."/>
            <person name="Tsui S.K.W."/>
        </authorList>
    </citation>
    <scope>NUCLEOTIDE SEQUENCE [LARGE SCALE GENOMIC DNA]</scope>
    <source>
        <strain evidence="2">PWHHKU_190912</strain>
    </source>
</reference>
<comment type="caution">
    <text evidence="2">The sequence shown here is derived from an EMBL/GenBank/DDBJ whole genome shotgun (WGS) entry which is preliminary data.</text>
</comment>
<evidence type="ECO:0000313" key="2">
    <source>
        <dbReference type="EMBL" id="KAJ4430820.1"/>
    </source>
</evidence>
<organism evidence="2 3">
    <name type="scientific">Periplaneta americana</name>
    <name type="common">American cockroach</name>
    <name type="synonym">Blatta americana</name>
    <dbReference type="NCBI Taxonomy" id="6978"/>
    <lineage>
        <taxon>Eukaryota</taxon>
        <taxon>Metazoa</taxon>
        <taxon>Ecdysozoa</taxon>
        <taxon>Arthropoda</taxon>
        <taxon>Hexapoda</taxon>
        <taxon>Insecta</taxon>
        <taxon>Pterygota</taxon>
        <taxon>Neoptera</taxon>
        <taxon>Polyneoptera</taxon>
        <taxon>Dictyoptera</taxon>
        <taxon>Blattodea</taxon>
        <taxon>Blattoidea</taxon>
        <taxon>Blattidae</taxon>
        <taxon>Blattinae</taxon>
        <taxon>Periplaneta</taxon>
    </lineage>
</organism>
<keyword evidence="1" id="KW-0812">Transmembrane</keyword>
<dbReference type="EMBL" id="JAJSOF020000031">
    <property type="protein sequence ID" value="KAJ4430820.1"/>
    <property type="molecule type" value="Genomic_DNA"/>
</dbReference>
<protein>
    <submittedName>
        <fullName evidence="2">Uncharacterized protein</fullName>
    </submittedName>
</protein>
<evidence type="ECO:0000313" key="3">
    <source>
        <dbReference type="Proteomes" id="UP001148838"/>
    </source>
</evidence>
<accession>A0ABQ8SAG6</accession>